<feature type="transmembrane region" description="Helical" evidence="15">
    <location>
        <begin position="21"/>
        <end position="43"/>
    </location>
</feature>
<evidence type="ECO:0000313" key="17">
    <source>
        <dbReference type="EMBL" id="KTW28597.1"/>
    </source>
</evidence>
<keyword evidence="18" id="KW-1185">Reference proteome</keyword>
<keyword evidence="7" id="KW-0540">Nuclease</keyword>
<dbReference type="STRING" id="1408657.A0A0W4ZJV1"/>
<evidence type="ECO:0000256" key="9">
    <source>
        <dbReference type="ARBA" id="ARBA00022759"/>
    </source>
</evidence>
<keyword evidence="8" id="KW-0479">Metal-binding</keyword>
<evidence type="ECO:0000256" key="2">
    <source>
        <dbReference type="ARBA" id="ARBA00004173"/>
    </source>
</evidence>
<comment type="subcellular location">
    <subcellularLocation>
        <location evidence="1">Membrane</location>
        <topology evidence="1">Single-pass membrane protein</topology>
    </subcellularLocation>
    <subcellularLocation>
        <location evidence="2">Mitochondrion</location>
    </subcellularLocation>
</comment>
<accession>A0A0W4ZJV1</accession>
<dbReference type="EMBL" id="LFWA01000011">
    <property type="protein sequence ID" value="KTW28597.1"/>
    <property type="molecule type" value="Genomic_DNA"/>
</dbReference>
<evidence type="ECO:0000256" key="4">
    <source>
        <dbReference type="ARBA" id="ARBA00013404"/>
    </source>
</evidence>
<evidence type="ECO:0000313" key="18">
    <source>
        <dbReference type="Proteomes" id="UP000053447"/>
    </source>
</evidence>
<dbReference type="GO" id="GO:0005739">
    <property type="term" value="C:mitochondrion"/>
    <property type="evidence" value="ECO:0007669"/>
    <property type="project" value="UniProtKB-SubCell"/>
</dbReference>
<evidence type="ECO:0000256" key="6">
    <source>
        <dbReference type="ARBA" id="ARBA00022692"/>
    </source>
</evidence>
<dbReference type="RefSeq" id="XP_018228932.1">
    <property type="nucleotide sequence ID" value="XM_018374710.1"/>
</dbReference>
<evidence type="ECO:0000256" key="5">
    <source>
        <dbReference type="ARBA" id="ARBA00014651"/>
    </source>
</evidence>
<dbReference type="GO" id="GO:0016787">
    <property type="term" value="F:hydrolase activity"/>
    <property type="evidence" value="ECO:0007669"/>
    <property type="project" value="UniProtKB-KW"/>
</dbReference>
<dbReference type="InterPro" id="IPR035437">
    <property type="entry name" value="SNase_OB-fold_sf"/>
</dbReference>
<dbReference type="VEuPathDB" id="FungiDB:T551_02447"/>
<dbReference type="PANTHER" id="PTHR12302:SF3">
    <property type="entry name" value="SERINE_THREONINE-PROTEIN KINASE 31"/>
    <property type="match status" value="1"/>
</dbReference>
<evidence type="ECO:0000256" key="15">
    <source>
        <dbReference type="SAM" id="Phobius"/>
    </source>
</evidence>
<keyword evidence="11" id="KW-0106">Calcium</keyword>
<proteinExistence type="inferred from homology"/>
<dbReference type="GO" id="GO:0016020">
    <property type="term" value="C:membrane"/>
    <property type="evidence" value="ECO:0007669"/>
    <property type="project" value="UniProtKB-SubCell"/>
</dbReference>
<gene>
    <name evidence="17" type="ORF">T551_02447</name>
</gene>
<dbReference type="AlphaFoldDB" id="A0A0W4ZJV1"/>
<dbReference type="Pfam" id="PF00565">
    <property type="entry name" value="SNase"/>
    <property type="match status" value="1"/>
</dbReference>
<evidence type="ECO:0000256" key="12">
    <source>
        <dbReference type="ARBA" id="ARBA00022989"/>
    </source>
</evidence>
<evidence type="ECO:0000256" key="7">
    <source>
        <dbReference type="ARBA" id="ARBA00022722"/>
    </source>
</evidence>
<evidence type="ECO:0000256" key="10">
    <source>
        <dbReference type="ARBA" id="ARBA00022801"/>
    </source>
</evidence>
<keyword evidence="12 15" id="KW-1133">Transmembrane helix</keyword>
<organism evidence="17 18">
    <name type="scientific">Pneumocystis jirovecii (strain RU7)</name>
    <name type="common">Human pneumocystis pneumonia agent</name>
    <dbReference type="NCBI Taxonomy" id="1408657"/>
    <lineage>
        <taxon>Eukaryota</taxon>
        <taxon>Fungi</taxon>
        <taxon>Dikarya</taxon>
        <taxon>Ascomycota</taxon>
        <taxon>Taphrinomycotina</taxon>
        <taxon>Pneumocystomycetes</taxon>
        <taxon>Pneumocystaceae</taxon>
        <taxon>Pneumocystis</taxon>
    </lineage>
</organism>
<evidence type="ECO:0000256" key="11">
    <source>
        <dbReference type="ARBA" id="ARBA00022837"/>
    </source>
</evidence>
<evidence type="ECO:0000256" key="13">
    <source>
        <dbReference type="ARBA" id="ARBA00023128"/>
    </source>
</evidence>
<evidence type="ECO:0000256" key="1">
    <source>
        <dbReference type="ARBA" id="ARBA00004167"/>
    </source>
</evidence>
<keyword evidence="10" id="KW-0378">Hydrolase</keyword>
<dbReference type="SUPFAM" id="SSF50199">
    <property type="entry name" value="Staphylococcal nuclease"/>
    <property type="match status" value="1"/>
</dbReference>
<keyword evidence="14 15" id="KW-0472">Membrane</keyword>
<dbReference type="PROSITE" id="PS50830">
    <property type="entry name" value="TNASE_3"/>
    <property type="match status" value="1"/>
</dbReference>
<dbReference type="GO" id="GO:0046872">
    <property type="term" value="F:metal ion binding"/>
    <property type="evidence" value="ECO:0007669"/>
    <property type="project" value="UniProtKB-KW"/>
</dbReference>
<keyword evidence="13" id="KW-0496">Mitochondrion</keyword>
<protein>
    <recommendedName>
        <fullName evidence="4">Probable endonuclease LCL3</fullName>
    </recommendedName>
    <alternativeName>
        <fullName evidence="5">Probable endonuclease lcl3</fullName>
    </alternativeName>
</protein>
<reference evidence="18" key="1">
    <citation type="journal article" date="2016" name="Nat. Commun.">
        <title>Genome analysis of three Pneumocystis species reveals adaptation mechanisms to life exclusively in mammalian hosts.</title>
        <authorList>
            <person name="Ma L."/>
            <person name="Chen Z."/>
            <person name="Huang D.W."/>
            <person name="Kutty G."/>
            <person name="Ishihara M."/>
            <person name="Wang H."/>
            <person name="Abouelleil A."/>
            <person name="Bishop L."/>
            <person name="Davey E."/>
            <person name="Deng R."/>
            <person name="Deng X."/>
            <person name="Fan L."/>
            <person name="Fantoni G."/>
            <person name="Fitzgerald M."/>
            <person name="Gogineni E."/>
            <person name="Goldberg J.M."/>
            <person name="Handley G."/>
            <person name="Hu X."/>
            <person name="Huber C."/>
            <person name="Jiao X."/>
            <person name="Jones K."/>
            <person name="Levin J.Z."/>
            <person name="Liu Y."/>
            <person name="Macdonald P."/>
            <person name="Melnikov A."/>
            <person name="Raley C."/>
            <person name="Sassi M."/>
            <person name="Sherman B.T."/>
            <person name="Song X."/>
            <person name="Sykes S."/>
            <person name="Tran B."/>
            <person name="Walsh L."/>
            <person name="Xia Y."/>
            <person name="Yang J."/>
            <person name="Young S."/>
            <person name="Zeng Q."/>
            <person name="Zheng X."/>
            <person name="Stephens R."/>
            <person name="Nusbaum C."/>
            <person name="Birren B.W."/>
            <person name="Azadi P."/>
            <person name="Lempicki R.A."/>
            <person name="Cuomo C.A."/>
            <person name="Kovacs J.A."/>
        </authorList>
    </citation>
    <scope>NUCLEOTIDE SEQUENCE [LARGE SCALE GENOMIC DNA]</scope>
    <source>
        <strain evidence="18">RU7</strain>
    </source>
</reference>
<evidence type="ECO:0000256" key="14">
    <source>
        <dbReference type="ARBA" id="ARBA00023136"/>
    </source>
</evidence>
<dbReference type="Gene3D" id="2.40.50.90">
    <property type="match status" value="1"/>
</dbReference>
<sequence>MFLWAKDVSSDSQNEKNVSEILPWISTSIIVATVTLTGAILIIRSFYSRYLLRYPTAESLPASMLNGKRVLSGFVTSVGDADNFRFYHTPGGFCAGWYWLRRVPTVKKELKDQTIHIRLAGVDAPELSHFGKKAQPFGKEAMDWLTTYILHKRVRVRLFSRDRYERIVAATEIRRWPFIWIRKDVGLEMLKRGLAEVYTSQGAEYGGKKREMKYHHEEEKAKKNKVGMWKQSSRLYESPEEYKRRMHALAPSFHK</sequence>
<dbReference type="OrthoDB" id="430293at2759"/>
<dbReference type="Proteomes" id="UP000053447">
    <property type="component" value="Unassembled WGS sequence"/>
</dbReference>
<keyword evidence="9" id="KW-0255">Endonuclease</keyword>
<keyword evidence="6 15" id="KW-0812">Transmembrane</keyword>
<name>A0A0W4ZJV1_PNEJ7</name>
<dbReference type="FunFam" id="2.40.50.90:FF:000029">
    <property type="entry name" value="Probable endonuclease lcl3"/>
    <property type="match status" value="1"/>
</dbReference>
<comment type="similarity">
    <text evidence="3">Belongs to the LCL3 family.</text>
</comment>
<evidence type="ECO:0000256" key="3">
    <source>
        <dbReference type="ARBA" id="ARBA00005435"/>
    </source>
</evidence>
<comment type="caution">
    <text evidence="17">The sequence shown here is derived from an EMBL/GenBank/DDBJ whole genome shotgun (WGS) entry which is preliminary data.</text>
</comment>
<dbReference type="GeneID" id="28940965"/>
<dbReference type="eggNOG" id="ENOG502RZZQ">
    <property type="taxonomic scope" value="Eukaryota"/>
</dbReference>
<dbReference type="InterPro" id="IPR016071">
    <property type="entry name" value="Staphylococal_nuclease_OB-fold"/>
</dbReference>
<dbReference type="PANTHER" id="PTHR12302">
    <property type="entry name" value="EBNA2 BINDING PROTEIN P100"/>
    <property type="match status" value="1"/>
</dbReference>
<dbReference type="GO" id="GO:0004519">
    <property type="term" value="F:endonuclease activity"/>
    <property type="evidence" value="ECO:0007669"/>
    <property type="project" value="UniProtKB-KW"/>
</dbReference>
<feature type="domain" description="TNase-like" evidence="16">
    <location>
        <begin position="69"/>
        <end position="231"/>
    </location>
</feature>
<dbReference type="SMART" id="SM00318">
    <property type="entry name" value="SNc"/>
    <property type="match status" value="1"/>
</dbReference>
<evidence type="ECO:0000259" key="16">
    <source>
        <dbReference type="PROSITE" id="PS50830"/>
    </source>
</evidence>
<evidence type="ECO:0000256" key="8">
    <source>
        <dbReference type="ARBA" id="ARBA00022723"/>
    </source>
</evidence>